<sequence length="209" mass="23644">MDSLDESMDSPNSRQCQDYGPNHPKPPTHSCQVYGEVVGGWRISLQDSESNNCVLLAFCFIWIVSWSKRLVPCRRVAHYTKLVCHAAPAGVDMSFFENLNKQAMVLQVFNDIQARYGTAYSTSSASRGETACRTIGGLLSSIPLPRHHVLYGPDKSSPSCLPLFDHCWYPFESLFKPVLRLGYVALRRHILLWFLGDEWYVDGCVLYCT</sequence>
<evidence type="ECO:0000313" key="2">
    <source>
        <dbReference type="Proteomes" id="UP000249661"/>
    </source>
</evidence>
<protein>
    <submittedName>
        <fullName evidence="1">Uncharacterized protein</fullName>
    </submittedName>
</protein>
<evidence type="ECO:0000313" key="1">
    <source>
        <dbReference type="EMBL" id="RAH65132.1"/>
    </source>
</evidence>
<keyword evidence="2" id="KW-1185">Reference proteome</keyword>
<name>A0ACD1GVA7_9EURO</name>
<dbReference type="Proteomes" id="UP000249661">
    <property type="component" value="Unassembled WGS sequence"/>
</dbReference>
<gene>
    <name evidence="1" type="ORF">BO66DRAFT_395618</name>
</gene>
<proteinExistence type="predicted"/>
<organism evidence="1 2">
    <name type="scientific">Aspergillus aculeatinus CBS 121060</name>
    <dbReference type="NCBI Taxonomy" id="1448322"/>
    <lineage>
        <taxon>Eukaryota</taxon>
        <taxon>Fungi</taxon>
        <taxon>Dikarya</taxon>
        <taxon>Ascomycota</taxon>
        <taxon>Pezizomycotina</taxon>
        <taxon>Eurotiomycetes</taxon>
        <taxon>Eurotiomycetidae</taxon>
        <taxon>Eurotiales</taxon>
        <taxon>Aspergillaceae</taxon>
        <taxon>Aspergillus</taxon>
        <taxon>Aspergillus subgen. Circumdati</taxon>
    </lineage>
</organism>
<reference evidence="1" key="1">
    <citation type="submission" date="2018-02" db="EMBL/GenBank/DDBJ databases">
        <title>The genomes of Aspergillus section Nigri reveals drivers in fungal speciation.</title>
        <authorList>
            <consortium name="DOE Joint Genome Institute"/>
            <person name="Vesth T.C."/>
            <person name="Nybo J."/>
            <person name="Theobald S."/>
            <person name="Brandl J."/>
            <person name="Frisvad J.C."/>
            <person name="Nielsen K.F."/>
            <person name="Lyhne E.K."/>
            <person name="Kogle M.E."/>
            <person name="Kuo A."/>
            <person name="Riley R."/>
            <person name="Clum A."/>
            <person name="Nolan M."/>
            <person name="Lipzen A."/>
            <person name="Salamov A."/>
            <person name="Henrissat B."/>
            <person name="Wiebenga A."/>
            <person name="De vries R.P."/>
            <person name="Grigoriev I.V."/>
            <person name="Mortensen U.H."/>
            <person name="Andersen M.R."/>
            <person name="Baker S.E."/>
        </authorList>
    </citation>
    <scope>NUCLEOTIDE SEQUENCE</scope>
    <source>
        <strain evidence="1">CBS 121060</strain>
    </source>
</reference>
<dbReference type="EMBL" id="KZ824999">
    <property type="protein sequence ID" value="RAH65132.1"/>
    <property type="molecule type" value="Genomic_DNA"/>
</dbReference>
<accession>A0ACD1GVA7</accession>